<keyword evidence="6 8" id="KW-0539">Nucleus</keyword>
<comment type="subunit">
    <text evidence="2 8">Component of the RNA polymerase III (Pol III) complex consisting of 17 subunits.</text>
</comment>
<sequence>MTYNSDVAATQSPKSYLLTSIARTHLGEVASIIVSSLISHGRLTCHELSTRCKLPIKTVKSALVSLIQLNCIYYWKDSSSGKNGVVHYSLNERGLLVFVHSGDIINYIDTKYGAESAEIIQNVIQMGHVRVQDYLSGTKEGEDLYEQQNRLFKLFVDGWLCRIQPFNFNPIQDLWSKLYEECLKQIPRSATTSEIKRVNEAKEKTKIRLAELFESGLESKDLYEMDGGIKKLRPTIVVAFNLTRFEKRLRSRSLVNLAKSRIGTLSAAVYEAALTEIEHKSPDLRHYFLTIPGLINDPEEERLLMHSIENKLVDQRRTTFNARDLTKYLGEIDLKGSILSHNFFKSKRVAPGSASAGAKRIKTEDGSYVNVEQDEVDELIVDDSHFSNFDIQDQQSLIADHLKLLASSSSINFLIETSPGTFTIPYTQLIKDLKQTTFDTLIKSSLGLDAFKILRTLRGLKLADEKSIANSILLKEKTVRNEICKLIEINAVELQEVPRSADRAASKTFFLFRHKSYISYQYLSNSLLFNMSQVLTNIENFKLDHKILLEKCEREDVKGNEEQLLLDSELKTLRDLQLREVKNIGKFNRLKSLHDIFGVF</sequence>
<evidence type="ECO:0000256" key="3">
    <source>
        <dbReference type="ARBA" id="ARBA00016689"/>
    </source>
</evidence>
<feature type="domain" description="DNA-directed RNA polymerase III subunit RPC3 winged-helix" evidence="11">
    <location>
        <begin position="440"/>
        <end position="513"/>
    </location>
</feature>
<evidence type="ECO:0000256" key="4">
    <source>
        <dbReference type="ARBA" id="ARBA00022478"/>
    </source>
</evidence>
<comment type="function">
    <text evidence="7 8">DNA-dependent RNA polymerase catalyzes the transcription of DNA into RNA using the four ribonucleoside triphosphates as substrates. Specific core component of RNA polymerase III which synthesizes small RNAs, such as 5S rRNA and tRNAs.</text>
</comment>
<evidence type="ECO:0000259" key="9">
    <source>
        <dbReference type="Pfam" id="PF05645"/>
    </source>
</evidence>
<dbReference type="Proteomes" id="UP001497600">
    <property type="component" value="Chromosome E"/>
</dbReference>
<keyword evidence="5 8" id="KW-0804">Transcription</keyword>
<dbReference type="Pfam" id="PF08221">
    <property type="entry name" value="HTH_9"/>
    <property type="match status" value="1"/>
</dbReference>
<protein>
    <recommendedName>
        <fullName evidence="3 8">DNA-directed RNA polymerase III subunit RPC3</fullName>
        <shortName evidence="8">RNA polymerase III subunit C3</shortName>
    </recommendedName>
</protein>
<dbReference type="Gene3D" id="1.10.10.10">
    <property type="entry name" value="Winged helix-like DNA-binding domain superfamily/Winged helix DNA-binding domain"/>
    <property type="match status" value="2"/>
</dbReference>
<dbReference type="PANTHER" id="PTHR12949:SF0">
    <property type="entry name" value="DNA-DIRECTED RNA POLYMERASE III SUBUNIT RPC3"/>
    <property type="match status" value="1"/>
</dbReference>
<dbReference type="Pfam" id="PF05645">
    <property type="entry name" value="RNA_pol_Rpc82"/>
    <property type="match status" value="1"/>
</dbReference>
<evidence type="ECO:0000259" key="10">
    <source>
        <dbReference type="Pfam" id="PF08221"/>
    </source>
</evidence>
<dbReference type="Pfam" id="PF20912">
    <property type="entry name" value="RPC3_helical"/>
    <property type="match status" value="1"/>
</dbReference>
<dbReference type="InterPro" id="IPR055207">
    <property type="entry name" value="POLR3C_WHD"/>
</dbReference>
<evidence type="ECO:0000313" key="12">
    <source>
        <dbReference type="EMBL" id="CAK7907681.1"/>
    </source>
</evidence>
<dbReference type="PANTHER" id="PTHR12949">
    <property type="entry name" value="RNA POLYMERASE III DNA DIRECTED -RELATED"/>
    <property type="match status" value="1"/>
</dbReference>
<proteinExistence type="inferred from homology"/>
<evidence type="ECO:0000256" key="7">
    <source>
        <dbReference type="ARBA" id="ARBA00025127"/>
    </source>
</evidence>
<evidence type="ECO:0000256" key="8">
    <source>
        <dbReference type="RuleBase" id="RU367076"/>
    </source>
</evidence>
<keyword evidence="4 8" id="KW-0240">DNA-directed RNA polymerase</keyword>
<accession>A0ABP0ECQ7</accession>
<feature type="domain" description="RNA polymerase III subunit RPC82-related helix-turn-helix" evidence="10">
    <location>
        <begin position="17"/>
        <end position="76"/>
    </location>
</feature>
<evidence type="ECO:0000256" key="2">
    <source>
        <dbReference type="ARBA" id="ARBA00011206"/>
    </source>
</evidence>
<keyword evidence="13" id="KW-1185">Reference proteome</keyword>
<dbReference type="InterPro" id="IPR013197">
    <property type="entry name" value="RNA_pol_III_RPC82-rel_HTH"/>
</dbReference>
<dbReference type="InterPro" id="IPR008806">
    <property type="entry name" value="RNA_pol_III_Rpc82_C"/>
</dbReference>
<comment type="subcellular location">
    <subcellularLocation>
        <location evidence="1 8">Nucleus</location>
    </subcellularLocation>
</comment>
<evidence type="ECO:0000256" key="1">
    <source>
        <dbReference type="ARBA" id="ARBA00004123"/>
    </source>
</evidence>
<name>A0ABP0ECQ7_9ASCO</name>
<comment type="similarity">
    <text evidence="8">Belongs to the RNA polymerase beta chain family.</text>
</comment>
<organism evidence="12 13">
    <name type="scientific">[Candida] anglica</name>
    <dbReference type="NCBI Taxonomy" id="148631"/>
    <lineage>
        <taxon>Eukaryota</taxon>
        <taxon>Fungi</taxon>
        <taxon>Dikarya</taxon>
        <taxon>Ascomycota</taxon>
        <taxon>Saccharomycotina</taxon>
        <taxon>Pichiomycetes</taxon>
        <taxon>Debaryomycetaceae</taxon>
        <taxon>Kurtzmaniella</taxon>
    </lineage>
</organism>
<dbReference type="GO" id="GO:0000428">
    <property type="term" value="C:DNA-directed RNA polymerase complex"/>
    <property type="evidence" value="ECO:0007669"/>
    <property type="project" value="UniProtKB-KW"/>
</dbReference>
<evidence type="ECO:0000259" key="11">
    <source>
        <dbReference type="Pfam" id="PF22536"/>
    </source>
</evidence>
<gene>
    <name evidence="12" type="primary">RPC82</name>
    <name evidence="12" type="ORF">CAAN4_E06568</name>
</gene>
<dbReference type="Pfam" id="PF22536">
    <property type="entry name" value="WHD_POLR3C"/>
    <property type="match status" value="1"/>
</dbReference>
<dbReference type="EMBL" id="OZ004257">
    <property type="protein sequence ID" value="CAK7907681.1"/>
    <property type="molecule type" value="Genomic_DNA"/>
</dbReference>
<dbReference type="InterPro" id="IPR036388">
    <property type="entry name" value="WH-like_DNA-bd_sf"/>
</dbReference>
<reference evidence="12 13" key="1">
    <citation type="submission" date="2024-01" db="EMBL/GenBank/DDBJ databases">
        <authorList>
            <consortium name="Genoscope - CEA"/>
            <person name="William W."/>
        </authorList>
    </citation>
    <scope>NUCLEOTIDE SEQUENCE [LARGE SCALE GENOMIC DNA]</scope>
    <source>
        <strain evidence="12 13">29B2s-10</strain>
    </source>
</reference>
<evidence type="ECO:0000256" key="6">
    <source>
        <dbReference type="ARBA" id="ARBA00023242"/>
    </source>
</evidence>
<feature type="domain" description="RNA polymerase III Rpc82 C -terminal" evidence="9">
    <location>
        <begin position="151"/>
        <end position="433"/>
    </location>
</feature>
<dbReference type="InterPro" id="IPR039748">
    <property type="entry name" value="RPC3"/>
</dbReference>
<evidence type="ECO:0000256" key="5">
    <source>
        <dbReference type="ARBA" id="ARBA00023163"/>
    </source>
</evidence>
<evidence type="ECO:0000313" key="13">
    <source>
        <dbReference type="Proteomes" id="UP001497600"/>
    </source>
</evidence>